<proteinExistence type="predicted"/>
<sequence>MIVPALDRVLAATAVELSAFALCEIASDAQISIAPLTAIEVHFVLCGDLHLHVEGAPPLLLGPGSVVIVPTGRAQRLAASAAPTRDHPAPGICAMRADGLRLYDARSGGPAGLRIMCAQIQADVTGHLGLFDTLAVPIAARLEACPVITASLDAMLAEADAPGAFSRSLTGALMKASLILALRAHIARHGIADLPGLFGRAWLARAVGAVLEAPAAAHSVGGLAAVAGRSRSTFAKGFCEQMGVTPMEFVSQARLAHAHRLLLQGEAPITDIAARAGFASRSHFSRLFREAYGTDPRRFRRSHRAGRADHADA</sequence>
<gene>
    <name evidence="5" type="ORF">LHA26_16975</name>
</gene>
<organism evidence="5 6">
    <name type="scientific">Sphingomonas morindae</name>
    <dbReference type="NCBI Taxonomy" id="1541170"/>
    <lineage>
        <taxon>Bacteria</taxon>
        <taxon>Pseudomonadati</taxon>
        <taxon>Pseudomonadota</taxon>
        <taxon>Alphaproteobacteria</taxon>
        <taxon>Sphingomonadales</taxon>
        <taxon>Sphingomonadaceae</taxon>
        <taxon>Sphingomonas</taxon>
    </lineage>
</organism>
<feature type="domain" description="HTH araC/xylS-type" evidence="4">
    <location>
        <begin position="204"/>
        <end position="302"/>
    </location>
</feature>
<dbReference type="InterPro" id="IPR018060">
    <property type="entry name" value="HTH_AraC"/>
</dbReference>
<evidence type="ECO:0000256" key="3">
    <source>
        <dbReference type="ARBA" id="ARBA00023163"/>
    </source>
</evidence>
<evidence type="ECO:0000256" key="2">
    <source>
        <dbReference type="ARBA" id="ARBA00023125"/>
    </source>
</evidence>
<dbReference type="PANTHER" id="PTHR46796">
    <property type="entry name" value="HTH-TYPE TRANSCRIPTIONAL ACTIVATOR RHAS-RELATED"/>
    <property type="match status" value="1"/>
</dbReference>
<evidence type="ECO:0000256" key="1">
    <source>
        <dbReference type="ARBA" id="ARBA00023015"/>
    </source>
</evidence>
<reference evidence="5" key="1">
    <citation type="journal article" date="2022" name="Toxins">
        <title>Genomic Analysis of Sphingopyxis sp. USTB-05 for Biodegrading Cyanobacterial Hepatotoxins.</title>
        <authorList>
            <person name="Liu C."/>
            <person name="Xu Q."/>
            <person name="Zhao Z."/>
            <person name="Zhang H."/>
            <person name="Liu X."/>
            <person name="Yin C."/>
            <person name="Liu Y."/>
            <person name="Yan H."/>
        </authorList>
    </citation>
    <scope>NUCLEOTIDE SEQUENCE</scope>
    <source>
        <strain evidence="5">NBD5</strain>
    </source>
</reference>
<keyword evidence="1" id="KW-0805">Transcription regulation</keyword>
<protein>
    <submittedName>
        <fullName evidence="5">AraC family transcriptional regulator</fullName>
    </submittedName>
</protein>
<dbReference type="InterPro" id="IPR032783">
    <property type="entry name" value="AraC_lig"/>
</dbReference>
<dbReference type="EMBL" id="CP084931">
    <property type="protein sequence ID" value="USI74866.1"/>
    <property type="molecule type" value="Genomic_DNA"/>
</dbReference>
<dbReference type="PRINTS" id="PR00032">
    <property type="entry name" value="HTHARAC"/>
</dbReference>
<name>A0ABY4XD18_9SPHN</name>
<dbReference type="PANTHER" id="PTHR46796:SF7">
    <property type="entry name" value="ARAC FAMILY TRANSCRIPTIONAL REGULATOR"/>
    <property type="match status" value="1"/>
</dbReference>
<evidence type="ECO:0000313" key="5">
    <source>
        <dbReference type="EMBL" id="USI74866.1"/>
    </source>
</evidence>
<dbReference type="Gene3D" id="1.10.10.60">
    <property type="entry name" value="Homeodomain-like"/>
    <property type="match status" value="2"/>
</dbReference>
<dbReference type="InterPro" id="IPR050204">
    <property type="entry name" value="AraC_XylS_family_regulators"/>
</dbReference>
<dbReference type="InterPro" id="IPR020449">
    <property type="entry name" value="Tscrpt_reg_AraC-type_HTH"/>
</dbReference>
<dbReference type="Pfam" id="PF12833">
    <property type="entry name" value="HTH_18"/>
    <property type="match status" value="1"/>
</dbReference>
<keyword evidence="3" id="KW-0804">Transcription</keyword>
<evidence type="ECO:0000259" key="4">
    <source>
        <dbReference type="PROSITE" id="PS01124"/>
    </source>
</evidence>
<dbReference type="Pfam" id="PF12852">
    <property type="entry name" value="Cupin_6"/>
    <property type="match status" value="1"/>
</dbReference>
<dbReference type="PROSITE" id="PS01124">
    <property type="entry name" value="HTH_ARAC_FAMILY_2"/>
    <property type="match status" value="1"/>
</dbReference>
<dbReference type="RefSeq" id="WP_252168680.1">
    <property type="nucleotide sequence ID" value="NZ_CP084931.1"/>
</dbReference>
<keyword evidence="6" id="KW-1185">Reference proteome</keyword>
<dbReference type="SMART" id="SM00342">
    <property type="entry name" value="HTH_ARAC"/>
    <property type="match status" value="1"/>
</dbReference>
<evidence type="ECO:0000313" key="6">
    <source>
        <dbReference type="Proteomes" id="UP001056937"/>
    </source>
</evidence>
<dbReference type="InterPro" id="IPR009057">
    <property type="entry name" value="Homeodomain-like_sf"/>
</dbReference>
<dbReference type="Proteomes" id="UP001056937">
    <property type="component" value="Chromosome 2"/>
</dbReference>
<accession>A0ABY4XD18</accession>
<keyword evidence="2" id="KW-0238">DNA-binding</keyword>
<dbReference type="SUPFAM" id="SSF46689">
    <property type="entry name" value="Homeodomain-like"/>
    <property type="match status" value="1"/>
</dbReference>